<gene>
    <name evidence="1" type="ORF">PFISCL1PPCAC_18427</name>
</gene>
<dbReference type="Proteomes" id="UP001432322">
    <property type="component" value="Unassembled WGS sequence"/>
</dbReference>
<keyword evidence="2" id="KW-1185">Reference proteome</keyword>
<protein>
    <submittedName>
        <fullName evidence="1">Uncharacterized protein</fullName>
    </submittedName>
</protein>
<organism evidence="1 2">
    <name type="scientific">Pristionchus fissidentatus</name>
    <dbReference type="NCBI Taxonomy" id="1538716"/>
    <lineage>
        <taxon>Eukaryota</taxon>
        <taxon>Metazoa</taxon>
        <taxon>Ecdysozoa</taxon>
        <taxon>Nematoda</taxon>
        <taxon>Chromadorea</taxon>
        <taxon>Rhabditida</taxon>
        <taxon>Rhabditina</taxon>
        <taxon>Diplogasteromorpha</taxon>
        <taxon>Diplogasteroidea</taxon>
        <taxon>Neodiplogasteridae</taxon>
        <taxon>Pristionchus</taxon>
    </lineage>
</organism>
<name>A0AAV5W908_9BILA</name>
<accession>A0AAV5W908</accession>
<feature type="non-terminal residue" evidence="1">
    <location>
        <position position="94"/>
    </location>
</feature>
<sequence>MIRSSIFRNKLERRVVPLCCWYIRHVCKSWLRQQILRISRCFDCKNEPYGIRCCLKCKKDVVEHQTHCGKYIFSKFVSPTPHLLMQFVESACRM</sequence>
<evidence type="ECO:0000313" key="1">
    <source>
        <dbReference type="EMBL" id="GMT27130.1"/>
    </source>
</evidence>
<dbReference type="AlphaFoldDB" id="A0AAV5W908"/>
<evidence type="ECO:0000313" key="2">
    <source>
        <dbReference type="Proteomes" id="UP001432322"/>
    </source>
</evidence>
<reference evidence="1" key="1">
    <citation type="submission" date="2023-10" db="EMBL/GenBank/DDBJ databases">
        <title>Genome assembly of Pristionchus species.</title>
        <authorList>
            <person name="Yoshida K."/>
            <person name="Sommer R.J."/>
        </authorList>
    </citation>
    <scope>NUCLEOTIDE SEQUENCE</scope>
    <source>
        <strain evidence="1">RS5133</strain>
    </source>
</reference>
<proteinExistence type="predicted"/>
<dbReference type="EMBL" id="BTSY01000005">
    <property type="protein sequence ID" value="GMT27130.1"/>
    <property type="molecule type" value="Genomic_DNA"/>
</dbReference>
<comment type="caution">
    <text evidence="1">The sequence shown here is derived from an EMBL/GenBank/DDBJ whole genome shotgun (WGS) entry which is preliminary data.</text>
</comment>